<dbReference type="GO" id="GO:0005829">
    <property type="term" value="C:cytosol"/>
    <property type="evidence" value="ECO:0007669"/>
    <property type="project" value="TreeGrafter"/>
</dbReference>
<feature type="domain" description="tRNA methyltransferase TRMD/TRM10-type" evidence="18">
    <location>
        <begin position="1"/>
        <end position="221"/>
    </location>
</feature>
<dbReference type="EC" id="2.1.1.228" evidence="5 15"/>
<evidence type="ECO:0000256" key="11">
    <source>
        <dbReference type="ARBA" id="ARBA00022694"/>
    </source>
</evidence>
<dbReference type="Gene3D" id="1.10.1270.20">
    <property type="entry name" value="tRNA(m1g37)methyltransferase, domain 2"/>
    <property type="match status" value="1"/>
</dbReference>
<dbReference type="InterPro" id="IPR002649">
    <property type="entry name" value="tRNA_m1G_MeTrfase_TrmD"/>
</dbReference>
<sequence>MRFNVLTLFPEIPAAFFESSIMAKAVERGLITYNLVNIRDFAYDKHRTCDDLTYGGGAGMLLLPQPLSLALDSVQAAEKRVIYVTPSGKPFTQACAAELAREKELVFICGRYEGIDQRIIDEYVDDEISLGDYVMSSGELAALVIIDAVYRLIDGVISRESLEEESFSDGLLEYPQYTRPQIFRDRAVPEVLLSGHHEHIRKWRLEQRIRKTLAMRPDLLTAIRSSPEWTKEAELILQEITNGREFNS</sequence>
<evidence type="ECO:0000256" key="3">
    <source>
        <dbReference type="ARBA" id="ARBA00007630"/>
    </source>
</evidence>
<keyword evidence="7 15" id="KW-0963">Cytoplasm</keyword>
<dbReference type="RefSeq" id="WP_162663781.1">
    <property type="nucleotide sequence ID" value="NZ_CP048020.1"/>
</dbReference>
<evidence type="ECO:0000256" key="8">
    <source>
        <dbReference type="ARBA" id="ARBA00022603"/>
    </source>
</evidence>
<keyword evidence="8 15" id="KW-0489">Methyltransferase</keyword>
<dbReference type="AlphaFoldDB" id="A0A6P1Y172"/>
<keyword evidence="10 15" id="KW-0949">S-adenosyl-L-methionine</keyword>
<dbReference type="InterPro" id="IPR029028">
    <property type="entry name" value="Alpha/beta_knot_MTases"/>
</dbReference>
<evidence type="ECO:0000256" key="15">
    <source>
        <dbReference type="HAMAP-Rule" id="MF_00605"/>
    </source>
</evidence>
<comment type="catalytic activity">
    <reaction evidence="14 15 17">
        <text>guanosine(37) in tRNA + S-adenosyl-L-methionine = N(1)-methylguanosine(37) in tRNA + S-adenosyl-L-homocysteine + H(+)</text>
        <dbReference type="Rhea" id="RHEA:36899"/>
        <dbReference type="Rhea" id="RHEA-COMP:10145"/>
        <dbReference type="Rhea" id="RHEA-COMP:10147"/>
        <dbReference type="ChEBI" id="CHEBI:15378"/>
        <dbReference type="ChEBI" id="CHEBI:57856"/>
        <dbReference type="ChEBI" id="CHEBI:59789"/>
        <dbReference type="ChEBI" id="CHEBI:73542"/>
        <dbReference type="ChEBI" id="CHEBI:74269"/>
        <dbReference type="EC" id="2.1.1.228"/>
    </reaction>
</comment>
<comment type="similarity">
    <text evidence="3 15 17">Belongs to the RNA methyltransferase TrmD family.</text>
</comment>
<comment type="subcellular location">
    <subcellularLocation>
        <location evidence="2 15 17">Cytoplasm</location>
    </subcellularLocation>
</comment>
<evidence type="ECO:0000256" key="17">
    <source>
        <dbReference type="RuleBase" id="RU003464"/>
    </source>
</evidence>
<protein>
    <recommendedName>
        <fullName evidence="6 15">tRNA (guanine-N(1)-)-methyltransferase</fullName>
        <ecNumber evidence="5 15">2.1.1.228</ecNumber>
    </recommendedName>
    <alternativeName>
        <fullName evidence="12 15">M1G-methyltransferase</fullName>
    </alternativeName>
    <alternativeName>
        <fullName evidence="13 15">tRNA [GM37] methyltransferase</fullName>
    </alternativeName>
</protein>
<dbReference type="NCBIfam" id="NF000648">
    <property type="entry name" value="PRK00026.1"/>
    <property type="match status" value="1"/>
</dbReference>
<accession>A0A6P1Y172</accession>
<evidence type="ECO:0000256" key="16">
    <source>
        <dbReference type="PIRSR" id="PIRSR000386-1"/>
    </source>
</evidence>
<feature type="binding site" evidence="15 16">
    <location>
        <position position="110"/>
    </location>
    <ligand>
        <name>S-adenosyl-L-methionine</name>
        <dbReference type="ChEBI" id="CHEBI:59789"/>
    </ligand>
</feature>
<evidence type="ECO:0000313" key="20">
    <source>
        <dbReference type="Proteomes" id="UP000464374"/>
    </source>
</evidence>
<evidence type="ECO:0000256" key="6">
    <source>
        <dbReference type="ARBA" id="ARBA00014679"/>
    </source>
</evidence>
<dbReference type="InterPro" id="IPR016009">
    <property type="entry name" value="tRNA_MeTrfase_TRMD/TRM10"/>
</dbReference>
<dbReference type="FunFam" id="3.40.1280.10:FF:000001">
    <property type="entry name" value="tRNA (guanine-N(1)-)-methyltransferase"/>
    <property type="match status" value="1"/>
</dbReference>
<feature type="binding site" evidence="15 16">
    <location>
        <begin position="130"/>
        <end position="135"/>
    </location>
    <ligand>
        <name>S-adenosyl-L-methionine</name>
        <dbReference type="ChEBI" id="CHEBI:59789"/>
    </ligand>
</feature>
<evidence type="ECO:0000256" key="7">
    <source>
        <dbReference type="ARBA" id="ARBA00022490"/>
    </source>
</evidence>
<gene>
    <name evidence="15 19" type="primary">trmD</name>
    <name evidence="19" type="ORF">GWP43_08400</name>
</gene>
<keyword evidence="9 15" id="KW-0808">Transferase</keyword>
<dbReference type="GO" id="GO:0052906">
    <property type="term" value="F:tRNA (guanine(37)-N1)-methyltransferase activity"/>
    <property type="evidence" value="ECO:0007669"/>
    <property type="project" value="UniProtKB-UniRule"/>
</dbReference>
<dbReference type="Proteomes" id="UP000464374">
    <property type="component" value="Chromosome"/>
</dbReference>
<dbReference type="InterPro" id="IPR023148">
    <property type="entry name" value="tRNA_m1G_MeTrfase_C_sf"/>
</dbReference>
<dbReference type="CDD" id="cd18080">
    <property type="entry name" value="TrmD-like"/>
    <property type="match status" value="1"/>
</dbReference>
<dbReference type="Gene3D" id="3.40.1280.10">
    <property type="match status" value="1"/>
</dbReference>
<dbReference type="SUPFAM" id="SSF75217">
    <property type="entry name" value="alpha/beta knot"/>
    <property type="match status" value="1"/>
</dbReference>
<evidence type="ECO:0000256" key="13">
    <source>
        <dbReference type="ARBA" id="ARBA00033392"/>
    </source>
</evidence>
<dbReference type="FunFam" id="1.10.1270.20:FF:000001">
    <property type="entry name" value="tRNA (guanine-N(1)-)-methyltransferase"/>
    <property type="match status" value="1"/>
</dbReference>
<dbReference type="PANTHER" id="PTHR46417">
    <property type="entry name" value="TRNA (GUANINE-N(1)-)-METHYLTRANSFERASE"/>
    <property type="match status" value="1"/>
</dbReference>
<evidence type="ECO:0000256" key="14">
    <source>
        <dbReference type="ARBA" id="ARBA00047783"/>
    </source>
</evidence>
<name>A0A6P1Y172_9SPIR</name>
<dbReference type="GO" id="GO:0002939">
    <property type="term" value="P:tRNA N1-guanine methylation"/>
    <property type="evidence" value="ECO:0007669"/>
    <property type="project" value="TreeGrafter"/>
</dbReference>
<dbReference type="EMBL" id="CP048020">
    <property type="protein sequence ID" value="QHX43461.1"/>
    <property type="molecule type" value="Genomic_DNA"/>
</dbReference>
<dbReference type="KEGG" id="trz:GWP43_08400"/>
<dbReference type="NCBIfam" id="TIGR00088">
    <property type="entry name" value="trmD"/>
    <property type="match status" value="1"/>
</dbReference>
<evidence type="ECO:0000259" key="18">
    <source>
        <dbReference type="Pfam" id="PF01746"/>
    </source>
</evidence>
<proteinExistence type="inferred from homology"/>
<evidence type="ECO:0000256" key="10">
    <source>
        <dbReference type="ARBA" id="ARBA00022691"/>
    </source>
</evidence>
<evidence type="ECO:0000313" key="19">
    <source>
        <dbReference type="EMBL" id="QHX43461.1"/>
    </source>
</evidence>
<comment type="subunit">
    <text evidence="4 15 17">Homodimer.</text>
</comment>
<evidence type="ECO:0000256" key="9">
    <source>
        <dbReference type="ARBA" id="ARBA00022679"/>
    </source>
</evidence>
<dbReference type="PIRSF" id="PIRSF000386">
    <property type="entry name" value="tRNA_mtase"/>
    <property type="match status" value="1"/>
</dbReference>
<reference evidence="19 20" key="1">
    <citation type="submission" date="2020-01" db="EMBL/GenBank/DDBJ databases">
        <title>Complete genome sequence of a human oral phylogroup 1 Treponema sp. strain ATCC 700766, originally isolated from periodontitis dental plaque.</title>
        <authorList>
            <person name="Chan Y."/>
            <person name="Huo Y.-B."/>
            <person name="Yu X.-L."/>
            <person name="Zeng H."/>
            <person name="Leung W.-K."/>
            <person name="Watt R.M."/>
        </authorList>
    </citation>
    <scope>NUCLEOTIDE SEQUENCE [LARGE SCALE GENOMIC DNA]</scope>
    <source>
        <strain evidence="19 20">OMZ 804</strain>
    </source>
</reference>
<evidence type="ECO:0000256" key="4">
    <source>
        <dbReference type="ARBA" id="ARBA00011738"/>
    </source>
</evidence>
<organism evidence="19 20">
    <name type="scientific">Treponema vincentii</name>
    <dbReference type="NCBI Taxonomy" id="69710"/>
    <lineage>
        <taxon>Bacteria</taxon>
        <taxon>Pseudomonadati</taxon>
        <taxon>Spirochaetota</taxon>
        <taxon>Spirochaetia</taxon>
        <taxon>Spirochaetales</taxon>
        <taxon>Treponemataceae</taxon>
        <taxon>Treponema</taxon>
    </lineage>
</organism>
<comment type="function">
    <text evidence="1 15 17">Specifically methylates guanosine-37 in various tRNAs.</text>
</comment>
<evidence type="ECO:0000256" key="5">
    <source>
        <dbReference type="ARBA" id="ARBA00012807"/>
    </source>
</evidence>
<evidence type="ECO:0000256" key="2">
    <source>
        <dbReference type="ARBA" id="ARBA00004496"/>
    </source>
</evidence>
<dbReference type="Pfam" id="PF01746">
    <property type="entry name" value="tRNA_m1G_MT"/>
    <property type="match status" value="1"/>
</dbReference>
<dbReference type="HAMAP" id="MF_00605">
    <property type="entry name" value="TrmD"/>
    <property type="match status" value="1"/>
</dbReference>
<evidence type="ECO:0000256" key="1">
    <source>
        <dbReference type="ARBA" id="ARBA00002634"/>
    </source>
</evidence>
<evidence type="ECO:0000256" key="12">
    <source>
        <dbReference type="ARBA" id="ARBA00029736"/>
    </source>
</evidence>
<dbReference type="InterPro" id="IPR029026">
    <property type="entry name" value="tRNA_m1G_MTases_N"/>
</dbReference>
<dbReference type="PANTHER" id="PTHR46417:SF1">
    <property type="entry name" value="TRNA (GUANINE-N(1)-)-METHYLTRANSFERASE"/>
    <property type="match status" value="1"/>
</dbReference>
<keyword evidence="11 15" id="KW-0819">tRNA processing</keyword>